<dbReference type="PROSITE" id="PS00109">
    <property type="entry name" value="PROTEIN_KINASE_TYR"/>
    <property type="match status" value="1"/>
</dbReference>
<protein>
    <recommendedName>
        <fullName evidence="2">Fungal-type protein kinase domain-containing protein</fullName>
    </recommendedName>
</protein>
<accession>A0A0C2XDF1</accession>
<feature type="compositionally biased region" description="Polar residues" evidence="1">
    <location>
        <begin position="403"/>
        <end position="415"/>
    </location>
</feature>
<dbReference type="InterPro" id="IPR011009">
    <property type="entry name" value="Kinase-like_dom_sf"/>
</dbReference>
<dbReference type="Pfam" id="PF17667">
    <property type="entry name" value="Pkinase_fungal"/>
    <property type="match status" value="1"/>
</dbReference>
<feature type="domain" description="Fungal-type protein kinase" evidence="2">
    <location>
        <begin position="122"/>
        <end position="266"/>
    </location>
</feature>
<dbReference type="EMBL" id="KN831812">
    <property type="protein sequence ID" value="KIM35938.1"/>
    <property type="molecule type" value="Genomic_DNA"/>
</dbReference>
<evidence type="ECO:0000256" key="1">
    <source>
        <dbReference type="SAM" id="MobiDB-lite"/>
    </source>
</evidence>
<gene>
    <name evidence="3" type="ORF">M413DRAFT_32165</name>
</gene>
<dbReference type="PANTHER" id="PTHR38248">
    <property type="entry name" value="FUNK1 6"/>
    <property type="match status" value="1"/>
</dbReference>
<reference evidence="4" key="2">
    <citation type="submission" date="2015-01" db="EMBL/GenBank/DDBJ databases">
        <title>Evolutionary Origins and Diversification of the Mycorrhizal Mutualists.</title>
        <authorList>
            <consortium name="DOE Joint Genome Institute"/>
            <consortium name="Mycorrhizal Genomics Consortium"/>
            <person name="Kohler A."/>
            <person name="Kuo A."/>
            <person name="Nagy L.G."/>
            <person name="Floudas D."/>
            <person name="Copeland A."/>
            <person name="Barry K.W."/>
            <person name="Cichocki N."/>
            <person name="Veneault-Fourrey C."/>
            <person name="LaButti K."/>
            <person name="Lindquist E.A."/>
            <person name="Lipzen A."/>
            <person name="Lundell T."/>
            <person name="Morin E."/>
            <person name="Murat C."/>
            <person name="Riley R."/>
            <person name="Ohm R."/>
            <person name="Sun H."/>
            <person name="Tunlid A."/>
            <person name="Henrissat B."/>
            <person name="Grigoriev I.V."/>
            <person name="Hibbett D.S."/>
            <person name="Martin F."/>
        </authorList>
    </citation>
    <scope>NUCLEOTIDE SEQUENCE [LARGE SCALE GENOMIC DNA]</scope>
    <source>
        <strain evidence="4">h7</strain>
    </source>
</reference>
<name>A0A0C2XDF1_HEBCY</name>
<evidence type="ECO:0000259" key="2">
    <source>
        <dbReference type="Pfam" id="PF17667"/>
    </source>
</evidence>
<dbReference type="PANTHER" id="PTHR38248:SF2">
    <property type="entry name" value="FUNK1 11"/>
    <property type="match status" value="1"/>
</dbReference>
<proteinExistence type="predicted"/>
<reference evidence="3 4" key="1">
    <citation type="submission" date="2014-04" db="EMBL/GenBank/DDBJ databases">
        <authorList>
            <consortium name="DOE Joint Genome Institute"/>
            <person name="Kuo A."/>
            <person name="Gay G."/>
            <person name="Dore J."/>
            <person name="Kohler A."/>
            <person name="Nagy L.G."/>
            <person name="Floudas D."/>
            <person name="Copeland A."/>
            <person name="Barry K.W."/>
            <person name="Cichocki N."/>
            <person name="Veneault-Fourrey C."/>
            <person name="LaButti K."/>
            <person name="Lindquist E.A."/>
            <person name="Lipzen A."/>
            <person name="Lundell T."/>
            <person name="Morin E."/>
            <person name="Murat C."/>
            <person name="Sun H."/>
            <person name="Tunlid A."/>
            <person name="Henrissat B."/>
            <person name="Grigoriev I.V."/>
            <person name="Hibbett D.S."/>
            <person name="Martin F."/>
            <person name="Nordberg H.P."/>
            <person name="Cantor M.N."/>
            <person name="Hua S.X."/>
        </authorList>
    </citation>
    <scope>NUCLEOTIDE SEQUENCE [LARGE SCALE GENOMIC DNA]</scope>
    <source>
        <strain evidence="4">h7</strain>
    </source>
</reference>
<feature type="compositionally biased region" description="Basic and acidic residues" evidence="1">
    <location>
        <begin position="1"/>
        <end position="10"/>
    </location>
</feature>
<evidence type="ECO:0000313" key="4">
    <source>
        <dbReference type="Proteomes" id="UP000053424"/>
    </source>
</evidence>
<dbReference type="InterPro" id="IPR040976">
    <property type="entry name" value="Pkinase_fungal"/>
</dbReference>
<dbReference type="HOGENOM" id="CLU_662322_0_0_1"/>
<dbReference type="SUPFAM" id="SSF56112">
    <property type="entry name" value="Protein kinase-like (PK-like)"/>
    <property type="match status" value="1"/>
</dbReference>
<dbReference type="OrthoDB" id="5592585at2759"/>
<dbReference type="STRING" id="686832.A0A0C2XDF1"/>
<sequence>MLTPLERDPYDIPSPVSGSSLFTTDSPASMEDRESNKWALRDPCTAIVLKISQELAVCDPISDVHTPATQAWRPYDLKVEKFACLKDNWRPLLPSLDHGSSLSKDLPDAHVRNILTYESSDEPRDQTTQEFLGRLWRTGPPYGSITAKRAHHRVSADLIGHSLSKFQSSRQIMQVIYDAYLAHKDAFRICGILHRDISVVNILISLNGTGILSDWDMAHQVSGPSPRHLGRTGTWFFMSIKLLKDPTSIYILQDDLESFCYVVIYLALRYLPHNRVSVLPAIMANVFEHQYIVPTGVLGGGGKASMVHARGYIGEDLEFTDHKPLTAWIDTALTIIEDWSTSTRKWRRSKLMGLGNADGLELKLKDQAMYDHQGLDENFQTALAKKWPENDKGMDQLPPKGKNSYNGQTKTWFKL</sequence>
<feature type="compositionally biased region" description="Polar residues" evidence="1">
    <location>
        <begin position="16"/>
        <end position="27"/>
    </location>
</feature>
<organism evidence="3 4">
    <name type="scientific">Hebeloma cylindrosporum</name>
    <dbReference type="NCBI Taxonomy" id="76867"/>
    <lineage>
        <taxon>Eukaryota</taxon>
        <taxon>Fungi</taxon>
        <taxon>Dikarya</taxon>
        <taxon>Basidiomycota</taxon>
        <taxon>Agaricomycotina</taxon>
        <taxon>Agaricomycetes</taxon>
        <taxon>Agaricomycetidae</taxon>
        <taxon>Agaricales</taxon>
        <taxon>Agaricineae</taxon>
        <taxon>Hymenogastraceae</taxon>
        <taxon>Hebeloma</taxon>
    </lineage>
</organism>
<dbReference type="InterPro" id="IPR008266">
    <property type="entry name" value="Tyr_kinase_AS"/>
</dbReference>
<keyword evidence="4" id="KW-1185">Reference proteome</keyword>
<dbReference type="AlphaFoldDB" id="A0A0C2XDF1"/>
<dbReference type="Proteomes" id="UP000053424">
    <property type="component" value="Unassembled WGS sequence"/>
</dbReference>
<dbReference type="GO" id="GO:0004672">
    <property type="term" value="F:protein kinase activity"/>
    <property type="evidence" value="ECO:0007669"/>
    <property type="project" value="InterPro"/>
</dbReference>
<feature type="region of interest" description="Disordered" evidence="1">
    <location>
        <begin position="387"/>
        <end position="415"/>
    </location>
</feature>
<evidence type="ECO:0000313" key="3">
    <source>
        <dbReference type="EMBL" id="KIM35938.1"/>
    </source>
</evidence>
<dbReference type="Gene3D" id="1.10.510.10">
    <property type="entry name" value="Transferase(Phosphotransferase) domain 1"/>
    <property type="match status" value="1"/>
</dbReference>
<feature type="region of interest" description="Disordered" evidence="1">
    <location>
        <begin position="1"/>
        <end position="35"/>
    </location>
</feature>